<dbReference type="EMBL" id="CP022530">
    <property type="protein sequence ID" value="ASP40510.1"/>
    <property type="molecule type" value="Genomic_DNA"/>
</dbReference>
<dbReference type="InterPro" id="IPR008554">
    <property type="entry name" value="Glutaredoxin-like"/>
</dbReference>
<dbReference type="KEGG" id="bsan:CHH28_18355"/>
<organism evidence="1 2">
    <name type="scientific">Bacterioplanes sanyensis</name>
    <dbReference type="NCBI Taxonomy" id="1249553"/>
    <lineage>
        <taxon>Bacteria</taxon>
        <taxon>Pseudomonadati</taxon>
        <taxon>Pseudomonadota</taxon>
        <taxon>Gammaproteobacteria</taxon>
        <taxon>Oceanospirillales</taxon>
        <taxon>Oceanospirillaceae</taxon>
        <taxon>Bacterioplanes</taxon>
    </lineage>
</organism>
<evidence type="ECO:0000313" key="1">
    <source>
        <dbReference type="EMBL" id="ASP40510.1"/>
    </source>
</evidence>
<dbReference type="RefSeq" id="WP_094061672.1">
    <property type="nucleotide sequence ID" value="NZ_CP022530.1"/>
</dbReference>
<gene>
    <name evidence="1" type="ORF">CHH28_18355</name>
</gene>
<sequence>MAWLLLGTEGCHLCDDARQVLVSLAGYIRVDVFEQDIVEHSEWLEQFAQRIPVLLDEASGESLDWPFNAEDVMAWQQQLLAKKEPQ</sequence>
<accession>A0A222FNZ4</accession>
<evidence type="ECO:0000313" key="2">
    <source>
        <dbReference type="Proteomes" id="UP000202440"/>
    </source>
</evidence>
<dbReference type="InterPro" id="IPR036249">
    <property type="entry name" value="Thioredoxin-like_sf"/>
</dbReference>
<dbReference type="AlphaFoldDB" id="A0A222FNZ4"/>
<dbReference type="Pfam" id="PF05768">
    <property type="entry name" value="Glrx-like"/>
    <property type="match status" value="1"/>
</dbReference>
<dbReference type="Gene3D" id="3.40.30.10">
    <property type="entry name" value="Glutaredoxin"/>
    <property type="match status" value="1"/>
</dbReference>
<dbReference type="Proteomes" id="UP000202440">
    <property type="component" value="Chromosome"/>
</dbReference>
<name>A0A222FNZ4_9GAMM</name>
<protein>
    <recommendedName>
        <fullName evidence="3">NrdH-redoxin</fullName>
    </recommendedName>
</protein>
<dbReference type="OrthoDB" id="8537427at2"/>
<proteinExistence type="predicted"/>
<keyword evidence="2" id="KW-1185">Reference proteome</keyword>
<evidence type="ECO:0008006" key="3">
    <source>
        <dbReference type="Google" id="ProtNLM"/>
    </source>
</evidence>
<dbReference type="SUPFAM" id="SSF52833">
    <property type="entry name" value="Thioredoxin-like"/>
    <property type="match status" value="1"/>
</dbReference>
<reference evidence="1 2" key="1">
    <citation type="submission" date="2017-07" db="EMBL/GenBank/DDBJ databases">
        <title>Annotated genome sequence of Bacterioplanes sanyensis isolated from Red Sea.</title>
        <authorList>
            <person name="Rehman Z.U."/>
        </authorList>
    </citation>
    <scope>NUCLEOTIDE SEQUENCE [LARGE SCALE GENOMIC DNA]</scope>
    <source>
        <strain evidence="1 2">NV9</strain>
    </source>
</reference>